<name>A0AA40G2Q0_9HYME</name>
<organism evidence="1 2">
    <name type="scientific">Melipona bicolor</name>
    <dbReference type="NCBI Taxonomy" id="60889"/>
    <lineage>
        <taxon>Eukaryota</taxon>
        <taxon>Metazoa</taxon>
        <taxon>Ecdysozoa</taxon>
        <taxon>Arthropoda</taxon>
        <taxon>Hexapoda</taxon>
        <taxon>Insecta</taxon>
        <taxon>Pterygota</taxon>
        <taxon>Neoptera</taxon>
        <taxon>Endopterygota</taxon>
        <taxon>Hymenoptera</taxon>
        <taxon>Apocrita</taxon>
        <taxon>Aculeata</taxon>
        <taxon>Apoidea</taxon>
        <taxon>Anthophila</taxon>
        <taxon>Apidae</taxon>
        <taxon>Melipona</taxon>
    </lineage>
</organism>
<accession>A0AA40G2Q0</accession>
<gene>
    <name evidence="1" type="ORF">K0M31_019658</name>
</gene>
<proteinExistence type="predicted"/>
<reference evidence="1" key="1">
    <citation type="submission" date="2021-10" db="EMBL/GenBank/DDBJ databases">
        <title>Melipona bicolor Genome sequencing and assembly.</title>
        <authorList>
            <person name="Araujo N.S."/>
            <person name="Arias M.C."/>
        </authorList>
    </citation>
    <scope>NUCLEOTIDE SEQUENCE</scope>
    <source>
        <strain evidence="1">USP_2M_L1-L4_2017</strain>
        <tissue evidence="1">Whole body</tissue>
    </source>
</reference>
<comment type="caution">
    <text evidence="1">The sequence shown here is derived from an EMBL/GenBank/DDBJ whole genome shotgun (WGS) entry which is preliminary data.</text>
</comment>
<dbReference type="EMBL" id="JAHYIQ010000008">
    <property type="protein sequence ID" value="KAK1129968.1"/>
    <property type="molecule type" value="Genomic_DNA"/>
</dbReference>
<protein>
    <submittedName>
        <fullName evidence="1">Uncharacterized protein</fullName>
    </submittedName>
</protein>
<dbReference type="AlphaFoldDB" id="A0AA40G2Q0"/>
<dbReference type="Proteomes" id="UP001177670">
    <property type="component" value="Unassembled WGS sequence"/>
</dbReference>
<sequence length="50" mass="5766">MASVKDTATFFAEGTASQFEHVLKLYPQALRLKADRKTKKPEELIKLDNW</sequence>
<evidence type="ECO:0000313" key="2">
    <source>
        <dbReference type="Proteomes" id="UP001177670"/>
    </source>
</evidence>
<keyword evidence="2" id="KW-1185">Reference proteome</keyword>
<evidence type="ECO:0000313" key="1">
    <source>
        <dbReference type="EMBL" id="KAK1129968.1"/>
    </source>
</evidence>